<protein>
    <submittedName>
        <fullName evidence="2">Uncharacterized protein</fullName>
    </submittedName>
</protein>
<dbReference type="Proteomes" id="UP000489600">
    <property type="component" value="Unassembled WGS sequence"/>
</dbReference>
<feature type="region of interest" description="Disordered" evidence="1">
    <location>
        <begin position="1"/>
        <end position="65"/>
    </location>
</feature>
<keyword evidence="3" id="KW-1185">Reference proteome</keyword>
<evidence type="ECO:0000313" key="3">
    <source>
        <dbReference type="Proteomes" id="UP000489600"/>
    </source>
</evidence>
<reference evidence="2" key="1">
    <citation type="submission" date="2019-07" db="EMBL/GenBank/DDBJ databases">
        <authorList>
            <person name="Dittberner H."/>
        </authorList>
    </citation>
    <scope>NUCLEOTIDE SEQUENCE [LARGE SCALE GENOMIC DNA]</scope>
</reference>
<evidence type="ECO:0000313" key="2">
    <source>
        <dbReference type="EMBL" id="VVB11181.1"/>
    </source>
</evidence>
<proteinExistence type="predicted"/>
<comment type="caution">
    <text evidence="2">The sequence shown here is derived from an EMBL/GenBank/DDBJ whole genome shotgun (WGS) entry which is preliminary data.</text>
</comment>
<accession>A0A565CCA2</accession>
<feature type="compositionally biased region" description="Basic and acidic residues" evidence="1">
    <location>
        <begin position="1"/>
        <end position="19"/>
    </location>
</feature>
<feature type="compositionally biased region" description="Low complexity" evidence="1">
    <location>
        <begin position="22"/>
        <end position="38"/>
    </location>
</feature>
<name>A0A565CCA2_9BRAS</name>
<dbReference type="AlphaFoldDB" id="A0A565CCA2"/>
<dbReference type="EMBL" id="CABITT030000007">
    <property type="protein sequence ID" value="VVB11181.1"/>
    <property type="molecule type" value="Genomic_DNA"/>
</dbReference>
<evidence type="ECO:0000256" key="1">
    <source>
        <dbReference type="SAM" id="MobiDB-lite"/>
    </source>
</evidence>
<sequence>MMSIHDGDLTSTRKEKDVVEGSLSGSSSVKYSSLSMCSTEDDAPSSSSNGPLDNLSDLISQLPIM</sequence>
<organism evidence="2 3">
    <name type="scientific">Arabis nemorensis</name>
    <dbReference type="NCBI Taxonomy" id="586526"/>
    <lineage>
        <taxon>Eukaryota</taxon>
        <taxon>Viridiplantae</taxon>
        <taxon>Streptophyta</taxon>
        <taxon>Embryophyta</taxon>
        <taxon>Tracheophyta</taxon>
        <taxon>Spermatophyta</taxon>
        <taxon>Magnoliopsida</taxon>
        <taxon>eudicotyledons</taxon>
        <taxon>Gunneridae</taxon>
        <taxon>Pentapetalae</taxon>
        <taxon>rosids</taxon>
        <taxon>malvids</taxon>
        <taxon>Brassicales</taxon>
        <taxon>Brassicaceae</taxon>
        <taxon>Arabideae</taxon>
        <taxon>Arabis</taxon>
    </lineage>
</organism>
<gene>
    <name evidence="2" type="ORF">ANE_LOCUS21625</name>
</gene>